<name>A0A1T4MJR4_9FIRM</name>
<evidence type="ECO:0000313" key="3">
    <source>
        <dbReference type="Proteomes" id="UP000196365"/>
    </source>
</evidence>
<dbReference type="EMBL" id="FUWV01000007">
    <property type="protein sequence ID" value="SJZ67222.1"/>
    <property type="molecule type" value="Genomic_DNA"/>
</dbReference>
<keyword evidence="1" id="KW-0472">Membrane</keyword>
<reference evidence="2 3" key="1">
    <citation type="submission" date="2017-02" db="EMBL/GenBank/DDBJ databases">
        <authorList>
            <person name="Peterson S.W."/>
        </authorList>
    </citation>
    <scope>NUCLEOTIDE SEQUENCE [LARGE SCALE GENOMIC DNA]</scope>
    <source>
        <strain evidence="2 3">DSM 15102</strain>
    </source>
</reference>
<sequence length="80" mass="8883">MGKKNSSPLQNLVYLTQLGFTMIVPIIGGVLLGNFIDRKFFAGHFFLMLCTIIGTLAAFRNLLIVGGKASQKKENHRNEE</sequence>
<accession>A0A1T4MJR4</accession>
<dbReference type="Pfam" id="PF09527">
    <property type="entry name" value="ATPase_gene1"/>
    <property type="match status" value="1"/>
</dbReference>
<dbReference type="RefSeq" id="WP_087678792.1">
    <property type="nucleotide sequence ID" value="NZ_FUWV01000007.1"/>
</dbReference>
<keyword evidence="1" id="KW-0812">Transmembrane</keyword>
<dbReference type="InterPro" id="IPR032820">
    <property type="entry name" value="ATPase_put"/>
</dbReference>
<organism evidence="2 3">
    <name type="scientific">Garciella nitratireducens DSM 15102</name>
    <dbReference type="NCBI Taxonomy" id="1121911"/>
    <lineage>
        <taxon>Bacteria</taxon>
        <taxon>Bacillati</taxon>
        <taxon>Bacillota</taxon>
        <taxon>Clostridia</taxon>
        <taxon>Eubacteriales</taxon>
        <taxon>Eubacteriaceae</taxon>
        <taxon>Garciella</taxon>
    </lineage>
</organism>
<feature type="transmembrane region" description="Helical" evidence="1">
    <location>
        <begin position="42"/>
        <end position="63"/>
    </location>
</feature>
<gene>
    <name evidence="2" type="ORF">SAMN02745973_01363</name>
</gene>
<evidence type="ECO:0000256" key="1">
    <source>
        <dbReference type="SAM" id="Phobius"/>
    </source>
</evidence>
<keyword evidence="3" id="KW-1185">Reference proteome</keyword>
<dbReference type="Proteomes" id="UP000196365">
    <property type="component" value="Unassembled WGS sequence"/>
</dbReference>
<dbReference type="AlphaFoldDB" id="A0A1T4MJR4"/>
<proteinExistence type="predicted"/>
<feature type="transmembrane region" description="Helical" evidence="1">
    <location>
        <begin position="12"/>
        <end position="36"/>
    </location>
</feature>
<dbReference type="OrthoDB" id="1708087at2"/>
<evidence type="ECO:0000313" key="2">
    <source>
        <dbReference type="EMBL" id="SJZ67222.1"/>
    </source>
</evidence>
<protein>
    <submittedName>
        <fullName evidence="2">Putative F0F1-ATPase subunit Ca2+/Mg2+ transporter</fullName>
    </submittedName>
</protein>
<keyword evidence="1" id="KW-1133">Transmembrane helix</keyword>